<reference evidence="2" key="1">
    <citation type="journal article" date="2023" name="Front. Plant Sci.">
        <title>Chromosomal-level genome assembly of Melastoma candidum provides insights into trichome evolution.</title>
        <authorList>
            <person name="Zhong Y."/>
            <person name="Wu W."/>
            <person name="Sun C."/>
            <person name="Zou P."/>
            <person name="Liu Y."/>
            <person name="Dai S."/>
            <person name="Zhou R."/>
        </authorList>
    </citation>
    <scope>NUCLEOTIDE SEQUENCE [LARGE SCALE GENOMIC DNA]</scope>
</reference>
<dbReference type="Proteomes" id="UP001057402">
    <property type="component" value="Chromosome 11"/>
</dbReference>
<dbReference type="EMBL" id="CM042890">
    <property type="protein sequence ID" value="KAI4312149.1"/>
    <property type="molecule type" value="Genomic_DNA"/>
</dbReference>
<keyword evidence="2" id="KW-1185">Reference proteome</keyword>
<proteinExistence type="predicted"/>
<evidence type="ECO:0000313" key="2">
    <source>
        <dbReference type="Proteomes" id="UP001057402"/>
    </source>
</evidence>
<accession>A0ACB9LLX7</accession>
<name>A0ACB9LLX7_9MYRT</name>
<evidence type="ECO:0000313" key="1">
    <source>
        <dbReference type="EMBL" id="KAI4312149.1"/>
    </source>
</evidence>
<comment type="caution">
    <text evidence="1">The sequence shown here is derived from an EMBL/GenBank/DDBJ whole genome shotgun (WGS) entry which is preliminary data.</text>
</comment>
<organism evidence="1 2">
    <name type="scientific">Melastoma candidum</name>
    <dbReference type="NCBI Taxonomy" id="119954"/>
    <lineage>
        <taxon>Eukaryota</taxon>
        <taxon>Viridiplantae</taxon>
        <taxon>Streptophyta</taxon>
        <taxon>Embryophyta</taxon>
        <taxon>Tracheophyta</taxon>
        <taxon>Spermatophyta</taxon>
        <taxon>Magnoliopsida</taxon>
        <taxon>eudicotyledons</taxon>
        <taxon>Gunneridae</taxon>
        <taxon>Pentapetalae</taxon>
        <taxon>rosids</taxon>
        <taxon>malvids</taxon>
        <taxon>Myrtales</taxon>
        <taxon>Melastomataceae</taxon>
        <taxon>Melastomatoideae</taxon>
        <taxon>Melastomateae</taxon>
        <taxon>Melastoma</taxon>
    </lineage>
</organism>
<sequence>MVTTLFMDVSVAVDMTFCHNGCEKLCEDMEQRPICTGHCRLTFCQENSQECRDVCCRRCRNAGPYRKKCLEKCVKQLCPGIPGSDEGSLESRLSVLVCLMQMQRSQ</sequence>
<protein>
    <submittedName>
        <fullName evidence="1">Uncharacterized protein</fullName>
    </submittedName>
</protein>
<gene>
    <name evidence="1" type="ORF">MLD38_036992</name>
</gene>